<evidence type="ECO:0000313" key="2">
    <source>
        <dbReference type="Proteomes" id="UP000777784"/>
    </source>
</evidence>
<organism evidence="1 2">
    <name type="scientific">Eiseniibacteriota bacterium</name>
    <dbReference type="NCBI Taxonomy" id="2212470"/>
    <lineage>
        <taxon>Bacteria</taxon>
        <taxon>Candidatus Eiseniibacteriota</taxon>
    </lineage>
</organism>
<reference evidence="1" key="1">
    <citation type="submission" date="2021-05" db="EMBL/GenBank/DDBJ databases">
        <title>Energy efficiency and biological interactions define the core microbiome of deep oligotrophic groundwater.</title>
        <authorList>
            <person name="Mehrshad M."/>
            <person name="Lopez-Fernandez M."/>
            <person name="Bell E."/>
            <person name="Bernier-Latmani R."/>
            <person name="Bertilsson S."/>
            <person name="Dopson M."/>
        </authorList>
    </citation>
    <scope>NUCLEOTIDE SEQUENCE</scope>
    <source>
        <strain evidence="1">Modern_marine.mb.64</strain>
    </source>
</reference>
<dbReference type="AlphaFoldDB" id="A0A948WBW7"/>
<dbReference type="Proteomes" id="UP000777784">
    <property type="component" value="Unassembled WGS sequence"/>
</dbReference>
<name>A0A948WBW7_UNCEI</name>
<sequence>MTEPTHEVEMEAPAIPAELDQSLVLGDSIPEALNKLSDRIDKLQALALEEHARVVDLETALNRIQKAVGRETPEGVEEEIRRLSGLDAEEKRWLIERETILKTVKGLIHKVDSLAGQL</sequence>
<accession>A0A948WBW7</accession>
<gene>
    <name evidence="1" type="ORF">KJ970_05520</name>
</gene>
<evidence type="ECO:0000313" key="1">
    <source>
        <dbReference type="EMBL" id="MBU2690368.1"/>
    </source>
</evidence>
<proteinExistence type="predicted"/>
<comment type="caution">
    <text evidence="1">The sequence shown here is derived from an EMBL/GenBank/DDBJ whole genome shotgun (WGS) entry which is preliminary data.</text>
</comment>
<protein>
    <submittedName>
        <fullName evidence="1">Uncharacterized protein</fullName>
    </submittedName>
</protein>
<dbReference type="EMBL" id="JAHJDP010000028">
    <property type="protein sequence ID" value="MBU2690368.1"/>
    <property type="molecule type" value="Genomic_DNA"/>
</dbReference>